<evidence type="ECO:0000313" key="3">
    <source>
        <dbReference type="Proteomes" id="UP000001075"/>
    </source>
</evidence>
<dbReference type="AlphaFoldDB" id="G3I1A9"/>
<dbReference type="InParanoid" id="G3I1A9"/>
<evidence type="ECO:0000256" key="1">
    <source>
        <dbReference type="SAM" id="MobiDB-lite"/>
    </source>
</evidence>
<evidence type="ECO:0000313" key="2">
    <source>
        <dbReference type="EMBL" id="EGV93328.1"/>
    </source>
</evidence>
<dbReference type="Proteomes" id="UP000001075">
    <property type="component" value="Unassembled WGS sequence"/>
</dbReference>
<protein>
    <submittedName>
        <fullName evidence="2">Uncharacterized protein</fullName>
    </submittedName>
</protein>
<proteinExistence type="predicted"/>
<reference evidence="3" key="1">
    <citation type="journal article" date="2011" name="Nat. Biotechnol.">
        <title>The genomic sequence of the Chinese hamster ovary (CHO)-K1 cell line.</title>
        <authorList>
            <person name="Xu X."/>
            <person name="Nagarajan H."/>
            <person name="Lewis N.E."/>
            <person name="Pan S."/>
            <person name="Cai Z."/>
            <person name="Liu X."/>
            <person name="Chen W."/>
            <person name="Xie M."/>
            <person name="Wang W."/>
            <person name="Hammond S."/>
            <person name="Andersen M.R."/>
            <person name="Neff N."/>
            <person name="Passarelli B."/>
            <person name="Koh W."/>
            <person name="Fan H.C."/>
            <person name="Wang J."/>
            <person name="Gui Y."/>
            <person name="Lee K.H."/>
            <person name="Betenbaugh M.J."/>
            <person name="Quake S.R."/>
            <person name="Famili I."/>
            <person name="Palsson B.O."/>
            <person name="Wang J."/>
        </authorList>
    </citation>
    <scope>NUCLEOTIDE SEQUENCE [LARGE SCALE GENOMIC DNA]</scope>
    <source>
        <strain evidence="3">CHO K1 cell line</strain>
    </source>
</reference>
<gene>
    <name evidence="2" type="ORF">I79_017161</name>
</gene>
<sequence>MASPEHLLPDISQGQKAGPVKDGRQGPLHFLIVHLQGCLQVFVCDRKGEAPVEYLKHPG</sequence>
<accession>G3I1A9</accession>
<dbReference type="EMBL" id="JH001060">
    <property type="protein sequence ID" value="EGV93328.1"/>
    <property type="molecule type" value="Genomic_DNA"/>
</dbReference>
<name>G3I1A9_CRIGR</name>
<feature type="region of interest" description="Disordered" evidence="1">
    <location>
        <begin position="1"/>
        <end position="22"/>
    </location>
</feature>
<organism evidence="2 3">
    <name type="scientific">Cricetulus griseus</name>
    <name type="common">Chinese hamster</name>
    <name type="synonym">Cricetulus barabensis griseus</name>
    <dbReference type="NCBI Taxonomy" id="10029"/>
    <lineage>
        <taxon>Eukaryota</taxon>
        <taxon>Metazoa</taxon>
        <taxon>Chordata</taxon>
        <taxon>Craniata</taxon>
        <taxon>Vertebrata</taxon>
        <taxon>Euteleostomi</taxon>
        <taxon>Mammalia</taxon>
        <taxon>Eutheria</taxon>
        <taxon>Euarchontoglires</taxon>
        <taxon>Glires</taxon>
        <taxon>Rodentia</taxon>
        <taxon>Myomorpha</taxon>
        <taxon>Muroidea</taxon>
        <taxon>Cricetidae</taxon>
        <taxon>Cricetinae</taxon>
        <taxon>Cricetulus</taxon>
    </lineage>
</organism>